<sequence length="85" mass="9767">MTDTTNRGVMPFLRPEPVTAVSQNMKLDYSITSRLKQPVKFVHNSRHGLFHTDRVHGARSRRKATDFTSFNSSLRLMHKRLGVIS</sequence>
<comment type="caution">
    <text evidence="1">The sequence shown here is derived from an EMBL/GenBank/DDBJ whole genome shotgun (WGS) entry which is preliminary data.</text>
</comment>
<name>A0ABV3ZRB0_9BURK</name>
<accession>A0ABV3ZRB0</accession>
<gene>
    <name evidence="1" type="ORF">AB6724_01135</name>
</gene>
<dbReference type="RefSeq" id="WP_369336662.1">
    <property type="nucleotide sequence ID" value="NZ_JBFYGN010000001.1"/>
</dbReference>
<dbReference type="EMBL" id="JBFYGN010000001">
    <property type="protein sequence ID" value="MEX8191438.1"/>
    <property type="molecule type" value="Genomic_DNA"/>
</dbReference>
<reference evidence="1 2" key="1">
    <citation type="journal article" date="2013" name="Int. J. Syst. Evol. Microbiol.">
        <title>Comamonas guangdongensis sp. nov., isolated from subterranean forest sediment, and emended description of the genus Comamonas.</title>
        <authorList>
            <person name="Zhang J."/>
            <person name="Wang Y."/>
            <person name="Zhou S."/>
            <person name="Wu C."/>
            <person name="He J."/>
            <person name="Li F."/>
        </authorList>
    </citation>
    <scope>NUCLEOTIDE SEQUENCE [LARGE SCALE GENOMIC DNA]</scope>
    <source>
        <strain evidence="1 2">CCTCC AB2011133</strain>
    </source>
</reference>
<evidence type="ECO:0000313" key="2">
    <source>
        <dbReference type="Proteomes" id="UP001561046"/>
    </source>
</evidence>
<protein>
    <submittedName>
        <fullName evidence="1">Uncharacterized protein</fullName>
    </submittedName>
</protein>
<dbReference type="Proteomes" id="UP001561046">
    <property type="component" value="Unassembled WGS sequence"/>
</dbReference>
<proteinExistence type="predicted"/>
<keyword evidence="2" id="KW-1185">Reference proteome</keyword>
<evidence type="ECO:0000313" key="1">
    <source>
        <dbReference type="EMBL" id="MEX8191438.1"/>
    </source>
</evidence>
<organism evidence="1 2">
    <name type="scientific">Comamonas guangdongensis</name>
    <dbReference type="NCBI Taxonomy" id="510515"/>
    <lineage>
        <taxon>Bacteria</taxon>
        <taxon>Pseudomonadati</taxon>
        <taxon>Pseudomonadota</taxon>
        <taxon>Betaproteobacteria</taxon>
        <taxon>Burkholderiales</taxon>
        <taxon>Comamonadaceae</taxon>
        <taxon>Comamonas</taxon>
    </lineage>
</organism>